<gene>
    <name evidence="1" type="ORF">KPL71_015176</name>
</gene>
<evidence type="ECO:0000313" key="1">
    <source>
        <dbReference type="EMBL" id="KAH9753707.1"/>
    </source>
</evidence>
<reference evidence="2" key="1">
    <citation type="journal article" date="2023" name="Hortic. Res.">
        <title>A chromosome-level phased genome enabling allele-level studies in sweet orange: a case study on citrus Huanglongbing tolerance.</title>
        <authorList>
            <person name="Wu B."/>
            <person name="Yu Q."/>
            <person name="Deng Z."/>
            <person name="Duan Y."/>
            <person name="Luo F."/>
            <person name="Gmitter F. Jr."/>
        </authorList>
    </citation>
    <scope>NUCLEOTIDE SEQUENCE [LARGE SCALE GENOMIC DNA]</scope>
    <source>
        <strain evidence="2">cv. Valencia</strain>
    </source>
</reference>
<name>A0ACB8KH14_CITSI</name>
<organism evidence="1 2">
    <name type="scientific">Citrus sinensis</name>
    <name type="common">Sweet orange</name>
    <name type="synonym">Citrus aurantium var. sinensis</name>
    <dbReference type="NCBI Taxonomy" id="2711"/>
    <lineage>
        <taxon>Eukaryota</taxon>
        <taxon>Viridiplantae</taxon>
        <taxon>Streptophyta</taxon>
        <taxon>Embryophyta</taxon>
        <taxon>Tracheophyta</taxon>
        <taxon>Spermatophyta</taxon>
        <taxon>Magnoliopsida</taxon>
        <taxon>eudicotyledons</taxon>
        <taxon>Gunneridae</taxon>
        <taxon>Pentapetalae</taxon>
        <taxon>rosids</taxon>
        <taxon>malvids</taxon>
        <taxon>Sapindales</taxon>
        <taxon>Rutaceae</taxon>
        <taxon>Aurantioideae</taxon>
        <taxon>Citrus</taxon>
    </lineage>
</organism>
<accession>A0ACB8KH14</accession>
<proteinExistence type="predicted"/>
<evidence type="ECO:0000313" key="2">
    <source>
        <dbReference type="Proteomes" id="UP000829398"/>
    </source>
</evidence>
<sequence length="897" mass="101208">MVIMFVMLLIIFKSGWSEGCLDHERFALLRLKHFFDDTSSYLYDWGDGEGATDCCQWKRVECSNTTGRVIVLDLSSMYWGEYSWYLNASLFTPFQQLESLDLTDNKIAGCVENEGIERLSRLNNLKMLNLSDNSFNNSILSSLTHLSSLRSLNLFWNRLEGSIDVKEFDSLRDLEELDIGENKIDKFVVSKGLRKLRYLSLSGIKLNHSILSSLTVFSSLRELYLDDTGFKGTLDIREFDSFNNLEVLDMSYNKIDNLVVPQGYRGLRKLKSLYLLRVRIRDGSKLLQSIGSFPSLNTLYLSSNNLTETVTTTTQELHNFTNLEYLTLDDSSLHISLLQSIASIFPSLKNLSMIGCEVNGVLRGQGFPHFKSLEYLNMDFTRIALNTNFLQIISESMPSLKYLSLSDSTLGTNSSRILDRGLCSLVHLQELRMADNDLRGSLPWCLANMTSLRILDVSFNQLTGSISSSPLVHLTSIEELRLSDNHFRIPISLEPLFNHSRLKIFHAKNNQMNAEITESHSLTAPNFQLQSLSLSSSYGDGVTFPKFLYHQHDLEYVRLSHIKMNGEFPNWLLENNTKLATLFLVNDSLAGPFWLPIHSHKRLGILDISNNNIRGHIPVEIGDVLPSLYVFNISMNALDGSIPSSFGNMKFLQLLDLSNNQLTGEIPEHLAVGCVNLQFLMLSNNSLKGEIPQSLSKCSSLEGLYLTNNSLSGNIPGWLGNLTWLIHIIMPENHLEGPIPVEFCQLYSLQILDISDNNISGSLPSCFHPLSIEQVHLSKNMLHRQLKRGTFFNCSSLVTLDLSYNLLNGSIPDWIGELSQLSHLILGHNNLEGEVPVQLCELNQLQLLDLSNNSLHGSIPPCFDNTTLYESYNNSSSLDEKFEISFFIEGPQGDVEK</sequence>
<dbReference type="EMBL" id="CM039174">
    <property type="protein sequence ID" value="KAH9753707.1"/>
    <property type="molecule type" value="Genomic_DNA"/>
</dbReference>
<comment type="caution">
    <text evidence="1">The sequence shown here is derived from an EMBL/GenBank/DDBJ whole genome shotgun (WGS) entry which is preliminary data.</text>
</comment>
<dbReference type="Proteomes" id="UP000829398">
    <property type="component" value="Chromosome 5"/>
</dbReference>
<protein>
    <submittedName>
        <fullName evidence="1">Receptor-like protein 13</fullName>
    </submittedName>
</protein>
<keyword evidence="2" id="KW-1185">Reference proteome</keyword>